<accession>A0A1D8AVF2</accession>
<dbReference type="PROSITE" id="PS50932">
    <property type="entry name" value="HTH_LACI_2"/>
    <property type="match status" value="1"/>
</dbReference>
<dbReference type="Gene3D" id="3.40.50.2300">
    <property type="match status" value="2"/>
</dbReference>
<evidence type="ECO:0000256" key="3">
    <source>
        <dbReference type="ARBA" id="ARBA00023125"/>
    </source>
</evidence>
<keyword evidence="4" id="KW-0804">Transcription</keyword>
<dbReference type="PANTHER" id="PTHR30146:SF148">
    <property type="entry name" value="HTH-TYPE TRANSCRIPTIONAL REPRESSOR PURR-RELATED"/>
    <property type="match status" value="1"/>
</dbReference>
<name>A0A1D8AVF2_9BACT</name>
<dbReference type="GO" id="GO:0003700">
    <property type="term" value="F:DNA-binding transcription factor activity"/>
    <property type="evidence" value="ECO:0007669"/>
    <property type="project" value="TreeGrafter"/>
</dbReference>
<dbReference type="InterPro" id="IPR010982">
    <property type="entry name" value="Lambda_DNA-bd_dom_sf"/>
</dbReference>
<keyword evidence="1" id="KW-0678">Repressor</keyword>
<dbReference type="Gene3D" id="1.10.260.40">
    <property type="entry name" value="lambda repressor-like DNA-binding domains"/>
    <property type="match status" value="1"/>
</dbReference>
<feature type="domain" description="HTH lacI-type" evidence="5">
    <location>
        <begin position="10"/>
        <end position="64"/>
    </location>
</feature>
<dbReference type="AlphaFoldDB" id="A0A1D8AVF2"/>
<dbReference type="InterPro" id="IPR028082">
    <property type="entry name" value="Peripla_BP_I"/>
</dbReference>
<dbReference type="Pfam" id="PF00356">
    <property type="entry name" value="LacI"/>
    <property type="match status" value="1"/>
</dbReference>
<dbReference type="KEGG" id="obg:Verru16b_01920"/>
<dbReference type="InterPro" id="IPR001761">
    <property type="entry name" value="Peripla_BP/Lac1_sug-bd_dom"/>
</dbReference>
<evidence type="ECO:0000256" key="2">
    <source>
        <dbReference type="ARBA" id="ARBA00023015"/>
    </source>
</evidence>
<dbReference type="PANTHER" id="PTHR30146">
    <property type="entry name" value="LACI-RELATED TRANSCRIPTIONAL REPRESSOR"/>
    <property type="match status" value="1"/>
</dbReference>
<dbReference type="SUPFAM" id="SSF47413">
    <property type="entry name" value="lambda repressor-like DNA-binding domains"/>
    <property type="match status" value="1"/>
</dbReference>
<dbReference type="SUPFAM" id="SSF53822">
    <property type="entry name" value="Periplasmic binding protein-like I"/>
    <property type="match status" value="1"/>
</dbReference>
<dbReference type="InterPro" id="IPR000843">
    <property type="entry name" value="HTH_LacI"/>
</dbReference>
<reference evidence="6 7" key="1">
    <citation type="submission" date="2016-06" db="EMBL/GenBank/DDBJ databases">
        <title>Three novel species with peptidoglycan cell walls form the new genus Lacunisphaera gen. nov. in the family Opitutaceae of the verrucomicrobial subdivision 4.</title>
        <authorList>
            <person name="Rast P."/>
            <person name="Gloeckner I."/>
            <person name="Jogler M."/>
            <person name="Boedeker C."/>
            <person name="Jeske O."/>
            <person name="Wiegand S."/>
            <person name="Reinhardt R."/>
            <person name="Schumann P."/>
            <person name="Rohde M."/>
            <person name="Spring S."/>
            <person name="Gloeckner F.O."/>
            <person name="Jogler C."/>
        </authorList>
    </citation>
    <scope>NUCLEOTIDE SEQUENCE [LARGE SCALE GENOMIC DNA]</scope>
    <source>
        <strain evidence="6 7">IG16b</strain>
    </source>
</reference>
<keyword evidence="2" id="KW-0805">Transcription regulation</keyword>
<dbReference type="Proteomes" id="UP000095228">
    <property type="component" value="Chromosome"/>
</dbReference>
<proteinExistence type="predicted"/>
<protein>
    <submittedName>
        <fullName evidence="6">HTH-type transcriptional regulator MalR</fullName>
    </submittedName>
</protein>
<dbReference type="CDD" id="cd01392">
    <property type="entry name" value="HTH_LacI"/>
    <property type="match status" value="1"/>
</dbReference>
<dbReference type="EMBL" id="CP016094">
    <property type="protein sequence ID" value="AOS44851.1"/>
    <property type="molecule type" value="Genomic_DNA"/>
</dbReference>
<keyword evidence="7" id="KW-1185">Reference proteome</keyword>
<dbReference type="STRING" id="1838286.Verru16b_01920"/>
<keyword evidence="3" id="KW-0238">DNA-binding</keyword>
<evidence type="ECO:0000313" key="6">
    <source>
        <dbReference type="EMBL" id="AOS44851.1"/>
    </source>
</evidence>
<evidence type="ECO:0000256" key="1">
    <source>
        <dbReference type="ARBA" id="ARBA00022491"/>
    </source>
</evidence>
<evidence type="ECO:0000259" key="5">
    <source>
        <dbReference type="PROSITE" id="PS50932"/>
    </source>
</evidence>
<evidence type="ECO:0000256" key="4">
    <source>
        <dbReference type="ARBA" id="ARBA00023163"/>
    </source>
</evidence>
<dbReference type="OrthoDB" id="60111at2"/>
<evidence type="ECO:0000313" key="7">
    <source>
        <dbReference type="Proteomes" id="UP000095228"/>
    </source>
</evidence>
<dbReference type="RefSeq" id="WP_083270242.1">
    <property type="nucleotide sequence ID" value="NZ_CP016094.1"/>
</dbReference>
<dbReference type="GO" id="GO:0000976">
    <property type="term" value="F:transcription cis-regulatory region binding"/>
    <property type="evidence" value="ECO:0007669"/>
    <property type="project" value="TreeGrafter"/>
</dbReference>
<dbReference type="Pfam" id="PF00532">
    <property type="entry name" value="Peripla_BP_1"/>
    <property type="match status" value="1"/>
</dbReference>
<dbReference type="SMART" id="SM00354">
    <property type="entry name" value="HTH_LACI"/>
    <property type="match status" value="1"/>
</dbReference>
<gene>
    <name evidence="6" type="primary">malR</name>
    <name evidence="6" type="ORF">Verru16b_01920</name>
</gene>
<sequence length="358" mass="38856">MLSITPHGKVTLQDVAAKAGVSISTASRCLTRAVGVSKSSETRVLSAVESLGYRYNPLLGEVMRSTRRGAPNHHLGTLAYITPYDDVQEWRDTPTLCRHWSAARDQAALFGFGVTEFAMTSRGMTGRRLGEILKARGITGILLAAFPKDPFELVLPWEHFATVPVGHMVQDPQLDCVVSDHTQAVLLAGRVLATQGYRRIGLAIESYQNSITNHGWANGYAALPAENSAVAAIPPFLPEKLAPGAFVAWVRAHRVDCVLTLSTFRNQPNRMREWLAEAGMNCPRDIGLVSLDVTPATGTWAGIDQNSDEIGKAAVDLVLSKVRAGERGIPKVRRSLLVHCQWREGNTVRAVAGEKACA</sequence>
<organism evidence="6 7">
    <name type="scientific">Lacunisphaera limnophila</name>
    <dbReference type="NCBI Taxonomy" id="1838286"/>
    <lineage>
        <taxon>Bacteria</taxon>
        <taxon>Pseudomonadati</taxon>
        <taxon>Verrucomicrobiota</taxon>
        <taxon>Opitutia</taxon>
        <taxon>Opitutales</taxon>
        <taxon>Opitutaceae</taxon>
        <taxon>Lacunisphaera</taxon>
    </lineage>
</organism>